<evidence type="ECO:0000256" key="3">
    <source>
        <dbReference type="ARBA" id="ARBA00022670"/>
    </source>
</evidence>
<evidence type="ECO:0000313" key="12">
    <source>
        <dbReference type="Proteomes" id="UP001345691"/>
    </source>
</evidence>
<dbReference type="PANTHER" id="PTHR13367">
    <property type="entry name" value="UBIQUITIN THIOESTERASE"/>
    <property type="match status" value="1"/>
</dbReference>
<evidence type="ECO:0000256" key="7">
    <source>
        <dbReference type="SAM" id="MobiDB-lite"/>
    </source>
</evidence>
<proteinExistence type="predicted"/>
<keyword evidence="3" id="KW-0645">Protease</keyword>
<evidence type="ECO:0000256" key="1">
    <source>
        <dbReference type="ARBA" id="ARBA00000707"/>
    </source>
</evidence>
<evidence type="ECO:0000259" key="8">
    <source>
        <dbReference type="Pfam" id="PF12340"/>
    </source>
</evidence>
<feature type="domain" description="DUF3645" evidence="9">
    <location>
        <begin position="2409"/>
        <end position="2441"/>
    </location>
</feature>
<dbReference type="InterPro" id="IPR022105">
    <property type="entry name" value="DUF3645"/>
</dbReference>
<organism evidence="11 12">
    <name type="scientific">Exophiala sideris</name>
    <dbReference type="NCBI Taxonomy" id="1016849"/>
    <lineage>
        <taxon>Eukaryota</taxon>
        <taxon>Fungi</taxon>
        <taxon>Dikarya</taxon>
        <taxon>Ascomycota</taxon>
        <taxon>Pezizomycotina</taxon>
        <taxon>Eurotiomycetes</taxon>
        <taxon>Chaetothyriomycetidae</taxon>
        <taxon>Chaetothyriales</taxon>
        <taxon>Herpotrichiellaceae</taxon>
        <taxon>Exophiala</taxon>
    </lineage>
</organism>
<feature type="compositionally biased region" description="Acidic residues" evidence="7">
    <location>
        <begin position="3213"/>
        <end position="3227"/>
    </location>
</feature>
<protein>
    <recommendedName>
        <fullName evidence="2">ubiquitinyl hydrolase 1</fullName>
        <ecNumber evidence="2">3.4.19.12</ecNumber>
    </recommendedName>
</protein>
<dbReference type="Pfam" id="PF12359">
    <property type="entry name" value="DUF3645"/>
    <property type="match status" value="1"/>
</dbReference>
<keyword evidence="5" id="KW-0378">Hydrolase</keyword>
<dbReference type="Proteomes" id="UP001345691">
    <property type="component" value="Unassembled WGS sequence"/>
</dbReference>
<dbReference type="InterPro" id="IPR022099">
    <property type="entry name" value="DUF3638"/>
</dbReference>
<dbReference type="InterPro" id="IPR051346">
    <property type="entry name" value="OTU_Deubiquitinase"/>
</dbReference>
<dbReference type="InterPro" id="IPR027417">
    <property type="entry name" value="P-loop_NTPase"/>
</dbReference>
<accession>A0ABR0JCY6</accession>
<evidence type="ECO:0000259" key="9">
    <source>
        <dbReference type="Pfam" id="PF12359"/>
    </source>
</evidence>
<sequence>MDPKLLRGVFNHVALPPNVPGSADKNLSEINCDLLGRVHTACTQLRENLGGHYDTELDLLLRSLVHCRSLHTSLHLDSAQLQRAFRSLKHGEVLIIHVVEQNAGLLISYGSNSLSGHVLFEAFEVSAKSENVLQSQNALQWDFPTSAASIPVDVFNDFEFQRNLAQFLDKASLELVKKFGAFTNKAKSRAYEPRDSTDPALITGMLISLLEGIGHPVAVTHPARKRVRDEVRWKDSYIPWRRSPFWLLARVGIIRHLERLTGTTISTALYKAMMCLVHAHLLEDTVGVLSLENSQLLLSKLCQRIAKVEKDALLATPGSDASAAYTIIIEKLRHFLFPLTKAASDRLQNTWESYKDRTKRQIPQFRTRVAGPTSTVLALKNSLPYLIQIQQHPLVKQVRKITYVMPQPLLCFTKKYSNLAEVERQMLAQHGSLSSVTDCSPFMIYQLSDAILGYLKQSEDCYQVGTEERSLMVLTVMWQWTVMDQAMCQQIPVLEYYKPVFPPEALDCLRLSRYEDLRRLQQIQNHLGERHCIAEARSGGFCRTVFDNAIGGCFAEKYYNELPSASEIHQLHDKIQQMEAERMREKEQEWSTLDAQHQRLVMEISTIDCQNTLVDDLLTWEHDPKCKKCALTKQAERIQLERFEKMMPYNRGEGFAVLMDLLCPTIYRAYRNATWAIVAVLALPNLQASPKDPLTTVHGYYLPFAPELQPPTRKGITLASRTKSFLQTHFRFVHFPVPFEKVAVNNGLKFEYYDQASKLWPAEHLADITFRHHCAIPILRGSPFSKIEHLSKISFDRTSVEPTETSCAFTQPTNVARYVLPDAKVSSNEILAGLPQCPQTLGAQEFIAFQGLLCGDYRLWPSILVEIGSSNLNFSAEAVMVLTQALHSRTGGNHDRDLHTANAIFRDVAFCNKLLSQVERRLQSIATNWRENYCMEILISLILKLIMLADAESAQHAAKLLLTCRKTTIDWIRATRKEFWTTTDALSSERLSHFILWAALLCRRTFTNVTFRDRRVQEDFSKIEINGYSNEHETEDEVKLSKSSLSAFVEASISMQENLHTDPAQSAPLLRNALVRDLKMVSQLEKTLLRSFETNPSCLISAAVQSEILTRGPTMNTKPRIHFNERADGMWAKLDIPGNTRTDPVSLAFHLSSGTFLINGQVLERELPPNIRNSEAIKKLLPYHRLVVYPSCLPGMTYKIGFNIEGHEIHLGFRLGRLVIRASTSQDEFEYIPSSVFQGDQSFDLPASLTENCIHWLRLRDSVIEVRKVQKTWRPQPSNWQISLPKKIAQRRTSTLVDPSSSLFSFVARILQDFEEARHITLYQPQKGALSVELRRFELSFFVNEKGLLESEQLKAEIDVDQDAGTWYGLLPKIILRDLFNPKSRSVIVPLGPLQSERRGPHVAVTIDTTDPAYGRFFLDEVLGRVTCAPEPRLLYTKALLHASTSFCLADPLTGKTGVEEACDILRAGNAQPYAPLTTGSIRILRSIAQLSPVRQFYPPDLRVLEAVEWKDSVSISIQDESLSPLADVIIAKSELLAQFEIGGQGQETGETTSEVQATCSNNVDLAGSGSHLSRRSHTRRRLFQRMQLRNLTRETTPDELYPSRGYHNHGQSNEHVFQVAHLLQQWPEMLPSPPRLHLLMQSWPSIGGYGDGTTKYDKSRLSDLLDTDIASSWGSLANLYRLSDEDMKYQLIFLSALICFRENTNIRAVQTLVAFAVLKDLKAVDLPSWPSYTQFRPGFHPKVDYLLQLLGPCVLSSANNDSLVLTQRERKALDYAKRAHQTRASRDMDRLAQFFCAQWPCPQPSVEGFSSPDLDLSRAASLVAVEWHAMFQNHEFEEHLRQVQVVLDRHHTIIPARTIQKDRRQSQLLAPRYASICQDLLDMEGPTLRRPHTPATATHSRKMCTPFGNEDISELSQILNELPTSKSIVRQEYIKGLRSSVIALELSRKTVFEDDAPISLFRIGELVLDAKNEVFTALGRLCLRFEEGEPGALWLRRAGLWPLATRLSILETLRSTSGLHMSVSMKEAVTEFGVLVTRWQRLLRVEDAHYRRRTQQIEDERKNDGHSNWDPLEYPDWLLLEIDANILIRPIQAEVAFAIISPKSRSNSVLQLNMGQGKTSTIMPMVAAVLANGRSLCRVVVPKALLLQTAQLLQARLGGLLNRELRHLPFTRRTRSTVENIATYGEIHDKVRQNAGVILALPEHMMSFMLSGHQRLLDGRVEEAKQMIKIQKWLNKKCRDVFDESDFSMAVKTQLIYPSGPQVTVDGGLHRWETVEAVLKLVDAHLHGLQHQYPSSIQVVERQHGCFPFVYFLRTDVQDALLQRIVFDVCSGQTSILDTETFSLSENQAIRIFISAITPPKRVIECVANIHKVSPSAGYAIYLLRGLIVHRILLLTLSRRWNVQCGLHPLRDPVAVPYHAKGIPSNLAEWGHVDVSLLFTCLSFYYQGLHPSQLKQSLELILKSDDPAREYEHWTLGCDSLADRHRDWTSINLEDSAQLTEIWHAVRHNLAAIDHFLNSFVFPKHAKQFKVKLQASGWDLPLSGQGETLTTGFSGTNDNRLVLPLTIKQDDLRGLAHTNAEVLTYLLHGRNRGYKLAGRKETIGDRTVYRRMSEPELLKKLYHLRIRILIDCGATILEMTNLTLAKMWLDIDTTAAAAVYFDDENRAWVLSRSGRRTPLLASPFAEDLSNCLVYLDESHTRGTDMKFPPNAHGAVTLSLGQTKDHTVQAVMRLRQLATTQSVTFFAPPEVHQSILDFRNKTDRMHLDSHDVVCWLLEQTSQGLENLQPLYHAQGMNYCRRTQAAIDHAGYLGDEVRRGAYVETLRDHEQQSLKSLYEPRTGKRKKQLQDVEYHGNIWNYVKELERRRKAFQDTGNAVHASALQEVEQEREVAVEAETIREKQNPTHFIPHSFGGLDADLRHFVNTGALRPDQTICEDSFSFLKSTATGLRNPADLPMTPKLLVSSEYRKTVWIPSGKPNDDFLRPVQWLLWSTTTETAIVVSPEEAEALIPICRNAPSKLVHLVTYAAPVTPRMLQFNNLNYYAIPSLPIDWSAPLWLRVQLGIFAGRLYFPFEELPYLRDFLGLEEHSDTLADNTSIPAADAVLFDDPSTSSNEQQPSGDDNAHLEETAKAKAFRSVKLRMTKILTFLHAWLSTRARGRDFTHTAMGYVCARKVLTEDHAFFRSTEMQNMIRSKNFYVAAGETGGNVTGDAGDEDDMSDYGDEDLDERRKLTEEELKEVDEGRVEEQFVDEGNVSGDEAEDASADDEGDGDEHALEEE</sequence>
<dbReference type="PANTHER" id="PTHR13367:SF32">
    <property type="entry name" value="DUF6606 DOMAIN-CONTAINING PROTEIN"/>
    <property type="match status" value="1"/>
</dbReference>
<feature type="domain" description="DUF3638" evidence="8">
    <location>
        <begin position="2067"/>
        <end position="2290"/>
    </location>
</feature>
<reference evidence="11 12" key="1">
    <citation type="submission" date="2023-08" db="EMBL/GenBank/DDBJ databases">
        <title>Black Yeasts Isolated from many extreme environments.</title>
        <authorList>
            <person name="Coleine C."/>
            <person name="Stajich J.E."/>
            <person name="Selbmann L."/>
        </authorList>
    </citation>
    <scope>NUCLEOTIDE SEQUENCE [LARGE SCALE GENOMIC DNA]</scope>
    <source>
        <strain evidence="11 12">CCFEE 6328</strain>
    </source>
</reference>
<evidence type="ECO:0000256" key="4">
    <source>
        <dbReference type="ARBA" id="ARBA00022786"/>
    </source>
</evidence>
<feature type="region of interest" description="Disordered" evidence="7">
    <location>
        <begin position="3206"/>
        <end position="3280"/>
    </location>
</feature>
<evidence type="ECO:0000256" key="5">
    <source>
        <dbReference type="ARBA" id="ARBA00022801"/>
    </source>
</evidence>
<dbReference type="InterPro" id="IPR046541">
    <property type="entry name" value="DUF6606"/>
</dbReference>
<comment type="caution">
    <text evidence="11">The sequence shown here is derived from an EMBL/GenBank/DDBJ whole genome shotgun (WGS) entry which is preliminary data.</text>
</comment>
<keyword evidence="4" id="KW-0833">Ubl conjugation pathway</keyword>
<evidence type="ECO:0000256" key="2">
    <source>
        <dbReference type="ARBA" id="ARBA00012759"/>
    </source>
</evidence>
<dbReference type="EC" id="3.4.19.12" evidence="2"/>
<dbReference type="SUPFAM" id="SSF52540">
    <property type="entry name" value="P-loop containing nucleoside triphosphate hydrolases"/>
    <property type="match status" value="1"/>
</dbReference>
<evidence type="ECO:0000313" key="11">
    <source>
        <dbReference type="EMBL" id="KAK5061799.1"/>
    </source>
</evidence>
<dbReference type="EMBL" id="JAVRRF010000009">
    <property type="protein sequence ID" value="KAK5061799.1"/>
    <property type="molecule type" value="Genomic_DNA"/>
</dbReference>
<feature type="compositionally biased region" description="Acidic residues" evidence="7">
    <location>
        <begin position="3259"/>
        <end position="3280"/>
    </location>
</feature>
<keyword evidence="6" id="KW-0788">Thiol protease</keyword>
<dbReference type="Pfam" id="PF20255">
    <property type="entry name" value="DUF6606"/>
    <property type="match status" value="1"/>
</dbReference>
<evidence type="ECO:0000256" key="6">
    <source>
        <dbReference type="ARBA" id="ARBA00022807"/>
    </source>
</evidence>
<gene>
    <name evidence="11" type="ORF">LTR69_004982</name>
</gene>
<feature type="domain" description="DUF6606" evidence="10">
    <location>
        <begin position="9"/>
        <end position="283"/>
    </location>
</feature>
<comment type="catalytic activity">
    <reaction evidence="1">
        <text>Thiol-dependent hydrolysis of ester, thioester, amide, peptide and isopeptide bonds formed by the C-terminal Gly of ubiquitin (a 76-residue protein attached to proteins as an intracellular targeting signal).</text>
        <dbReference type="EC" id="3.4.19.12"/>
    </reaction>
</comment>
<keyword evidence="12" id="KW-1185">Reference proteome</keyword>
<feature type="compositionally biased region" description="Basic and acidic residues" evidence="7">
    <location>
        <begin position="3228"/>
        <end position="3248"/>
    </location>
</feature>
<evidence type="ECO:0000259" key="10">
    <source>
        <dbReference type="Pfam" id="PF20255"/>
    </source>
</evidence>
<dbReference type="Pfam" id="PF12340">
    <property type="entry name" value="DUF3638"/>
    <property type="match status" value="1"/>
</dbReference>
<name>A0ABR0JCY6_9EURO</name>